<evidence type="ECO:0000313" key="3">
    <source>
        <dbReference type="Proteomes" id="UP000316621"/>
    </source>
</evidence>
<dbReference type="EMBL" id="CM010722">
    <property type="protein sequence ID" value="RZC74604.1"/>
    <property type="molecule type" value="Genomic_DNA"/>
</dbReference>
<evidence type="ECO:0000313" key="2">
    <source>
        <dbReference type="EMBL" id="RZC74604.1"/>
    </source>
</evidence>
<dbReference type="Proteomes" id="UP000316621">
    <property type="component" value="Chromosome 8"/>
</dbReference>
<proteinExistence type="predicted"/>
<evidence type="ECO:0000256" key="1">
    <source>
        <dbReference type="SAM" id="MobiDB-lite"/>
    </source>
</evidence>
<keyword evidence="3" id="KW-1185">Reference proteome</keyword>
<organism evidence="2 3">
    <name type="scientific">Papaver somniferum</name>
    <name type="common">Opium poppy</name>
    <dbReference type="NCBI Taxonomy" id="3469"/>
    <lineage>
        <taxon>Eukaryota</taxon>
        <taxon>Viridiplantae</taxon>
        <taxon>Streptophyta</taxon>
        <taxon>Embryophyta</taxon>
        <taxon>Tracheophyta</taxon>
        <taxon>Spermatophyta</taxon>
        <taxon>Magnoliopsida</taxon>
        <taxon>Ranunculales</taxon>
        <taxon>Papaveraceae</taxon>
        <taxon>Papaveroideae</taxon>
        <taxon>Papaver</taxon>
    </lineage>
</organism>
<gene>
    <name evidence="2" type="ORF">C5167_050085</name>
</gene>
<sequence>MFATDHKGKFRGARCISALHVPWQVMESSGDSVQMEGKVEMEDLMMYRLRLLFEKDWSWSAKEERNMKNWLETLDRLDNMSKGRKSFASSFSQENEDSNNNLNNTDIGSDSGFSRGGLEGSDYVILNNVSTQCEDGREVTDLRGRGREEGVAKNAAKNGVKRGFFKNSTYEKGSSSKNVDSMNSEYTNIVKTWYKPQDNS</sequence>
<reference evidence="2 3" key="1">
    <citation type="journal article" date="2018" name="Science">
        <title>The opium poppy genome and morphinan production.</title>
        <authorList>
            <person name="Guo L."/>
            <person name="Winzer T."/>
            <person name="Yang X."/>
            <person name="Li Y."/>
            <person name="Ning Z."/>
            <person name="He Z."/>
            <person name="Teodor R."/>
            <person name="Lu Y."/>
            <person name="Bowser T.A."/>
            <person name="Graham I.A."/>
            <person name="Ye K."/>
        </authorList>
    </citation>
    <scope>NUCLEOTIDE SEQUENCE [LARGE SCALE GENOMIC DNA]</scope>
    <source>
        <strain evidence="3">cv. HN1</strain>
        <tissue evidence="2">Leaves</tissue>
    </source>
</reference>
<dbReference type="Gramene" id="RZC74604">
    <property type="protein sequence ID" value="RZC74604"/>
    <property type="gene ID" value="C5167_050085"/>
</dbReference>
<dbReference type="AlphaFoldDB" id="A0A4Y7KMM4"/>
<feature type="region of interest" description="Disordered" evidence="1">
    <location>
        <begin position="85"/>
        <end position="113"/>
    </location>
</feature>
<name>A0A4Y7KMM4_PAPSO</name>
<protein>
    <submittedName>
        <fullName evidence="2">Uncharacterized protein</fullName>
    </submittedName>
</protein>
<accession>A0A4Y7KMM4</accession>